<dbReference type="HOGENOM" id="CLU_034388_2_0_7"/>
<evidence type="ECO:0000256" key="3">
    <source>
        <dbReference type="ARBA" id="ARBA00004887"/>
    </source>
</evidence>
<accession>Q3A4L5</accession>
<dbReference type="Proteomes" id="UP000002534">
    <property type="component" value="Chromosome"/>
</dbReference>
<organism evidence="13 14">
    <name type="scientific">Syntrophotalea carbinolica (strain DSM 2380 / NBRC 103641 / GraBd1)</name>
    <name type="common">Pelobacter carbinolicus</name>
    <dbReference type="NCBI Taxonomy" id="338963"/>
    <lineage>
        <taxon>Bacteria</taxon>
        <taxon>Pseudomonadati</taxon>
        <taxon>Thermodesulfobacteriota</taxon>
        <taxon>Desulfuromonadia</taxon>
        <taxon>Desulfuromonadales</taxon>
        <taxon>Syntrophotaleaceae</taxon>
        <taxon>Syntrophotalea</taxon>
    </lineage>
</organism>
<evidence type="ECO:0000256" key="10">
    <source>
        <dbReference type="NCBIfam" id="TIGR00187"/>
    </source>
</evidence>
<gene>
    <name evidence="13" type="primary">ribE</name>
    <name evidence="13" type="ordered locus">Pcar_1446</name>
</gene>
<dbReference type="CDD" id="cd00402">
    <property type="entry name" value="Riboflavin_synthase_like"/>
    <property type="match status" value="1"/>
</dbReference>
<dbReference type="PANTHER" id="PTHR21098:SF12">
    <property type="entry name" value="RIBOFLAVIN SYNTHASE"/>
    <property type="match status" value="1"/>
</dbReference>
<dbReference type="FunFam" id="2.40.30.20:FF:000003">
    <property type="entry name" value="Riboflavin synthase, alpha subunit"/>
    <property type="match status" value="1"/>
</dbReference>
<evidence type="ECO:0000256" key="11">
    <source>
        <dbReference type="PROSITE-ProRule" id="PRU00524"/>
    </source>
</evidence>
<evidence type="ECO:0000256" key="1">
    <source>
        <dbReference type="ARBA" id="ARBA00000968"/>
    </source>
</evidence>
<dbReference type="PANTHER" id="PTHR21098">
    <property type="entry name" value="RIBOFLAVIN SYNTHASE ALPHA CHAIN"/>
    <property type="match status" value="1"/>
</dbReference>
<comment type="pathway">
    <text evidence="3">Cofactor biosynthesis; riboflavin biosynthesis; riboflavin from 2-hydroxy-3-oxobutyl phosphate and 5-amino-6-(D-ribitylamino)uracil: step 2/2.</text>
</comment>
<dbReference type="GO" id="GO:0004746">
    <property type="term" value="F:riboflavin synthase activity"/>
    <property type="evidence" value="ECO:0007669"/>
    <property type="project" value="UniProtKB-UniRule"/>
</dbReference>
<keyword evidence="14" id="KW-1185">Reference proteome</keyword>
<sequence length="216" mass="23164">MFTGLIEDLGVLKRFQKTAQSGKITVATAIPMAEIVMGESIAVNGVCLTVTDFGNGTFTADVSPESLSRTNLGQLQAGSRVNLERALKLSDRLGGHIVSGHVDALGLVTKRFQDQNAVRFTIEVAESQMRLLVEKGSVTVDGISLTVNSVAERSFGIAVIPHSLSKTTLQWCEPGTQVNIETDILGKYVERLLRPAATDTEQGSISLDFLAKNGFL</sequence>
<protein>
    <recommendedName>
        <fullName evidence="6 10">Riboflavin synthase</fullName>
        <ecNumber evidence="5 10">2.5.1.9</ecNumber>
    </recommendedName>
</protein>
<dbReference type="Pfam" id="PF00677">
    <property type="entry name" value="Lum_binding"/>
    <property type="match status" value="2"/>
</dbReference>
<dbReference type="PROSITE" id="PS51177">
    <property type="entry name" value="LUMAZINE_BIND"/>
    <property type="match status" value="2"/>
</dbReference>
<name>Q3A4L5_SYNC1</name>
<evidence type="ECO:0000256" key="4">
    <source>
        <dbReference type="ARBA" id="ARBA00011233"/>
    </source>
</evidence>
<dbReference type="RefSeq" id="WP_011341175.1">
    <property type="nucleotide sequence ID" value="NC_007498.2"/>
</dbReference>
<feature type="repeat" description="Lumazine-binding" evidence="11">
    <location>
        <begin position="97"/>
        <end position="193"/>
    </location>
</feature>
<keyword evidence="8" id="KW-0808">Transferase</keyword>
<comment type="subunit">
    <text evidence="4">Homotrimer.</text>
</comment>
<dbReference type="AlphaFoldDB" id="Q3A4L5"/>
<evidence type="ECO:0000256" key="2">
    <source>
        <dbReference type="ARBA" id="ARBA00002803"/>
    </source>
</evidence>
<evidence type="ECO:0000256" key="8">
    <source>
        <dbReference type="ARBA" id="ARBA00022679"/>
    </source>
</evidence>
<reference evidence="13 14" key="2">
    <citation type="journal article" date="2012" name="BMC Genomics">
        <title>The genome of Pelobacter carbinolicus reveals surprising metabolic capabilities and physiological features.</title>
        <authorList>
            <person name="Aklujkar M."/>
            <person name="Haveman S.A."/>
            <person name="Didonato R.Jr."/>
            <person name="Chertkov O."/>
            <person name="Han C.S."/>
            <person name="Land M.L."/>
            <person name="Brown P."/>
            <person name="Lovley D.R."/>
        </authorList>
    </citation>
    <scope>NUCLEOTIDE SEQUENCE [LARGE SCALE GENOMIC DNA]</scope>
    <source>
        <strain evidence="14">DSM 2380 / NBRC 103641 / GraBd1</strain>
    </source>
</reference>
<evidence type="ECO:0000256" key="7">
    <source>
        <dbReference type="ARBA" id="ARBA00022619"/>
    </source>
</evidence>
<proteinExistence type="predicted"/>
<dbReference type="NCBIfam" id="TIGR00187">
    <property type="entry name" value="ribE"/>
    <property type="match status" value="1"/>
</dbReference>
<evidence type="ECO:0000313" key="13">
    <source>
        <dbReference type="EMBL" id="ABA88692.1"/>
    </source>
</evidence>
<dbReference type="Gene3D" id="2.40.30.20">
    <property type="match status" value="2"/>
</dbReference>
<dbReference type="PIRSF" id="PIRSF000498">
    <property type="entry name" value="Riboflavin_syn_A"/>
    <property type="match status" value="1"/>
</dbReference>
<evidence type="ECO:0000256" key="6">
    <source>
        <dbReference type="ARBA" id="ARBA00013950"/>
    </source>
</evidence>
<keyword evidence="9" id="KW-0677">Repeat</keyword>
<dbReference type="FunFam" id="2.40.30.20:FF:000004">
    <property type="entry name" value="Riboflavin synthase, alpha subunit"/>
    <property type="match status" value="1"/>
</dbReference>
<dbReference type="OrthoDB" id="9788537at2"/>
<keyword evidence="7" id="KW-0686">Riboflavin biosynthesis</keyword>
<dbReference type="NCBIfam" id="NF006767">
    <property type="entry name" value="PRK09289.1"/>
    <property type="match status" value="1"/>
</dbReference>
<evidence type="ECO:0000313" key="14">
    <source>
        <dbReference type="Proteomes" id="UP000002534"/>
    </source>
</evidence>
<feature type="domain" description="Lumazine-binding" evidence="12">
    <location>
        <begin position="1"/>
        <end position="96"/>
    </location>
</feature>
<dbReference type="InterPro" id="IPR001783">
    <property type="entry name" value="Lumazine-bd"/>
</dbReference>
<dbReference type="GO" id="GO:0009231">
    <property type="term" value="P:riboflavin biosynthetic process"/>
    <property type="evidence" value="ECO:0007669"/>
    <property type="project" value="UniProtKB-KW"/>
</dbReference>
<evidence type="ECO:0000259" key="12">
    <source>
        <dbReference type="PROSITE" id="PS51177"/>
    </source>
</evidence>
<feature type="domain" description="Lumazine-binding" evidence="12">
    <location>
        <begin position="97"/>
        <end position="193"/>
    </location>
</feature>
<evidence type="ECO:0000256" key="5">
    <source>
        <dbReference type="ARBA" id="ARBA00012827"/>
    </source>
</evidence>
<dbReference type="InterPro" id="IPR023366">
    <property type="entry name" value="ATP_synth_asu-like_sf"/>
</dbReference>
<dbReference type="EC" id="2.5.1.9" evidence="5 10"/>
<feature type="repeat" description="Lumazine-binding" evidence="11">
    <location>
        <begin position="1"/>
        <end position="96"/>
    </location>
</feature>
<dbReference type="SUPFAM" id="SSF63380">
    <property type="entry name" value="Riboflavin synthase domain-like"/>
    <property type="match status" value="2"/>
</dbReference>
<dbReference type="eggNOG" id="COG0307">
    <property type="taxonomic scope" value="Bacteria"/>
</dbReference>
<comment type="function">
    <text evidence="2">Catalyzes the dismutation of two molecules of 6,7-dimethyl-8-ribityllumazine, resulting in the formation of riboflavin and 5-amino-6-(D-ribitylamino)uracil.</text>
</comment>
<dbReference type="EMBL" id="CP000142">
    <property type="protein sequence ID" value="ABA88692.1"/>
    <property type="molecule type" value="Genomic_DNA"/>
</dbReference>
<dbReference type="KEGG" id="pca:Pcar_1446"/>
<comment type="catalytic activity">
    <reaction evidence="1">
        <text>2 6,7-dimethyl-8-(1-D-ribityl)lumazine + H(+) = 5-amino-6-(D-ribitylamino)uracil + riboflavin</text>
        <dbReference type="Rhea" id="RHEA:20772"/>
        <dbReference type="ChEBI" id="CHEBI:15378"/>
        <dbReference type="ChEBI" id="CHEBI:15934"/>
        <dbReference type="ChEBI" id="CHEBI:57986"/>
        <dbReference type="ChEBI" id="CHEBI:58201"/>
        <dbReference type="EC" id="2.5.1.9"/>
    </reaction>
</comment>
<reference evidence="14" key="1">
    <citation type="submission" date="2005-10" db="EMBL/GenBank/DDBJ databases">
        <title>Complete sequence of Pelobacter carbinolicus DSM 2380.</title>
        <authorList>
            <person name="Copeland A."/>
            <person name="Lucas S."/>
            <person name="Lapidus A."/>
            <person name="Barry K."/>
            <person name="Detter J.C."/>
            <person name="Glavina T."/>
            <person name="Hammon N."/>
            <person name="Israni S."/>
            <person name="Pitluck S."/>
            <person name="Chertkov O."/>
            <person name="Schmutz J."/>
            <person name="Larimer F."/>
            <person name="Land M."/>
            <person name="Kyrpides N."/>
            <person name="Ivanova N."/>
            <person name="Richardson P."/>
        </authorList>
    </citation>
    <scope>NUCLEOTIDE SEQUENCE [LARGE SCALE GENOMIC DNA]</scope>
    <source>
        <strain evidence="14">DSM 2380 / NBRC 103641 / GraBd1</strain>
    </source>
</reference>
<dbReference type="InterPro" id="IPR026017">
    <property type="entry name" value="Lumazine-bd_dom"/>
</dbReference>
<evidence type="ECO:0000256" key="9">
    <source>
        <dbReference type="ARBA" id="ARBA00022737"/>
    </source>
</evidence>
<dbReference type="STRING" id="338963.Pcar_1446"/>
<dbReference type="InterPro" id="IPR017938">
    <property type="entry name" value="Riboflavin_synthase-like_b-brl"/>
</dbReference>